<dbReference type="GO" id="GO:0005524">
    <property type="term" value="F:ATP binding"/>
    <property type="evidence" value="ECO:0007669"/>
    <property type="project" value="UniProtKB-KW"/>
</dbReference>
<reference evidence="2" key="1">
    <citation type="submission" date="2019-08" db="EMBL/GenBank/DDBJ databases">
        <authorList>
            <person name="Kucharzyk K."/>
            <person name="Murdoch R.W."/>
            <person name="Higgins S."/>
            <person name="Loffler F."/>
        </authorList>
    </citation>
    <scope>NUCLEOTIDE SEQUENCE</scope>
</reference>
<comment type="caution">
    <text evidence="2">The sequence shown here is derived from an EMBL/GenBank/DDBJ whole genome shotgun (WGS) entry which is preliminary data.</text>
</comment>
<gene>
    <name evidence="2" type="primary">cmpD_24</name>
    <name evidence="2" type="ORF">SDC9_198591</name>
</gene>
<dbReference type="InterPro" id="IPR050166">
    <property type="entry name" value="ABC_transporter_ATP-bind"/>
</dbReference>
<evidence type="ECO:0000313" key="2">
    <source>
        <dbReference type="EMBL" id="MPN50951.1"/>
    </source>
</evidence>
<accession>A0A645II35</accession>
<dbReference type="GO" id="GO:0016787">
    <property type="term" value="F:hydrolase activity"/>
    <property type="evidence" value="ECO:0007669"/>
    <property type="project" value="UniProtKB-KW"/>
</dbReference>
<keyword evidence="2" id="KW-0547">Nucleotide-binding</keyword>
<dbReference type="Gene3D" id="3.40.50.300">
    <property type="entry name" value="P-loop containing nucleotide triphosphate hydrolases"/>
    <property type="match status" value="1"/>
</dbReference>
<dbReference type="PANTHER" id="PTHR42788:SF2">
    <property type="entry name" value="ABC TRANSPORTER ATP-BINDING PROTEIN"/>
    <property type="match status" value="1"/>
</dbReference>
<dbReference type="SUPFAM" id="SSF52540">
    <property type="entry name" value="P-loop containing nucleoside triphosphate hydrolases"/>
    <property type="match status" value="1"/>
</dbReference>
<dbReference type="AlphaFoldDB" id="A0A645II35"/>
<name>A0A645II35_9ZZZZ</name>
<sequence length="113" mass="13049">MRQRCALIRTLMFEREIVLLDEPLSALDAITRKSLQTLLLTLQNDFHKTVLMITHDIDEALFLADTIIVLTQPPMNIRETITLSSKKPRDLNSGKYIALKKKILLELEEEMKS</sequence>
<protein>
    <submittedName>
        <fullName evidence="2">Bicarbonate transport ATP-binding protein CmpD</fullName>
        <ecNumber evidence="2">3.6.3.-</ecNumber>
    </submittedName>
</protein>
<dbReference type="InterPro" id="IPR027417">
    <property type="entry name" value="P-loop_NTPase"/>
</dbReference>
<keyword evidence="1" id="KW-0813">Transport</keyword>
<dbReference type="EMBL" id="VSSQ01115577">
    <property type="protein sequence ID" value="MPN50951.1"/>
    <property type="molecule type" value="Genomic_DNA"/>
</dbReference>
<keyword evidence="2" id="KW-0067">ATP-binding</keyword>
<dbReference type="PANTHER" id="PTHR42788">
    <property type="entry name" value="TAURINE IMPORT ATP-BINDING PROTEIN-RELATED"/>
    <property type="match status" value="1"/>
</dbReference>
<organism evidence="2">
    <name type="scientific">bioreactor metagenome</name>
    <dbReference type="NCBI Taxonomy" id="1076179"/>
    <lineage>
        <taxon>unclassified sequences</taxon>
        <taxon>metagenomes</taxon>
        <taxon>ecological metagenomes</taxon>
    </lineage>
</organism>
<evidence type="ECO:0000256" key="1">
    <source>
        <dbReference type="ARBA" id="ARBA00022448"/>
    </source>
</evidence>
<dbReference type="EC" id="3.6.3.-" evidence="2"/>
<proteinExistence type="predicted"/>
<keyword evidence="2" id="KW-0378">Hydrolase</keyword>